<evidence type="ECO:0000256" key="6">
    <source>
        <dbReference type="ARBA" id="ARBA00023002"/>
    </source>
</evidence>
<dbReference type="Pfam" id="PF03150">
    <property type="entry name" value="CCP_MauG"/>
    <property type="match status" value="1"/>
</dbReference>
<evidence type="ECO:0000259" key="11">
    <source>
        <dbReference type="PROSITE" id="PS51007"/>
    </source>
</evidence>
<feature type="domain" description="Cytochrome c" evidence="11">
    <location>
        <begin position="44"/>
        <end position="176"/>
    </location>
</feature>
<dbReference type="GO" id="GO:0046872">
    <property type="term" value="F:metal ion binding"/>
    <property type="evidence" value="ECO:0007669"/>
    <property type="project" value="UniProtKB-KW"/>
</dbReference>
<dbReference type="InterPro" id="IPR004852">
    <property type="entry name" value="Di-haem_cyt_c_peroxidsae"/>
</dbReference>
<feature type="binding site" description="covalent" evidence="8">
    <location>
        <position position="215"/>
    </location>
    <ligand>
        <name>heme c</name>
        <dbReference type="ChEBI" id="CHEBI:61717"/>
        <label>2</label>
    </ligand>
</feature>
<dbReference type="OrthoDB" id="9805202at2"/>
<feature type="chain" id="PRO_5012803250" evidence="10">
    <location>
        <begin position="25"/>
        <end position="379"/>
    </location>
</feature>
<reference evidence="12 13" key="1">
    <citation type="submission" date="2017-05" db="EMBL/GenBank/DDBJ databases">
        <title>Thiocyanate degradation by Thiohalobacter thiocyanaticus FOKN1.</title>
        <authorList>
            <person name="Oshiki M."/>
            <person name="Fukushima T."/>
            <person name="Kawano S."/>
            <person name="Nakagawa J."/>
        </authorList>
    </citation>
    <scope>NUCLEOTIDE SEQUENCE [LARGE SCALE GENOMIC DNA]</scope>
    <source>
        <strain evidence="12 13">FOKN1</strain>
    </source>
</reference>
<keyword evidence="6" id="KW-0560">Oxidoreductase</keyword>
<dbReference type="PIRSF" id="PIRSF000294">
    <property type="entry name" value="Cytochrome-c_peroxidase"/>
    <property type="match status" value="1"/>
</dbReference>
<organism evidence="12 13">
    <name type="scientific">Thiohalobacter thiocyanaticus</name>
    <dbReference type="NCBI Taxonomy" id="585455"/>
    <lineage>
        <taxon>Bacteria</taxon>
        <taxon>Pseudomonadati</taxon>
        <taxon>Pseudomonadota</taxon>
        <taxon>Gammaproteobacteria</taxon>
        <taxon>Thiohalobacterales</taxon>
        <taxon>Thiohalobacteraceae</taxon>
        <taxon>Thiohalobacter</taxon>
    </lineage>
</organism>
<dbReference type="AlphaFoldDB" id="A0A1Z4VSU7"/>
<evidence type="ECO:0000256" key="5">
    <source>
        <dbReference type="ARBA" id="ARBA00022764"/>
    </source>
</evidence>
<evidence type="ECO:0000313" key="13">
    <source>
        <dbReference type="Proteomes" id="UP000218765"/>
    </source>
</evidence>
<dbReference type="InterPro" id="IPR026259">
    <property type="entry name" value="MauG/Cytc_peroxidase"/>
</dbReference>
<feature type="binding site" description="axial binding residue" evidence="9">
    <location>
        <position position="219"/>
    </location>
    <ligand>
        <name>heme c</name>
        <dbReference type="ChEBI" id="CHEBI:61717"/>
        <label>2</label>
    </ligand>
    <ligandPart>
        <name>Fe</name>
        <dbReference type="ChEBI" id="CHEBI:18248"/>
    </ligandPart>
</feature>
<evidence type="ECO:0000256" key="3">
    <source>
        <dbReference type="ARBA" id="ARBA00022723"/>
    </source>
</evidence>
<dbReference type="InterPro" id="IPR051395">
    <property type="entry name" value="Cytochrome_c_Peroxidase/MauG"/>
</dbReference>
<evidence type="ECO:0000256" key="10">
    <source>
        <dbReference type="SAM" id="SignalP"/>
    </source>
</evidence>
<dbReference type="SUPFAM" id="SSF46626">
    <property type="entry name" value="Cytochrome c"/>
    <property type="match status" value="2"/>
</dbReference>
<comment type="cofactor">
    <cofactor evidence="8">
        <name>heme</name>
        <dbReference type="ChEBI" id="CHEBI:30413"/>
    </cofactor>
    <text evidence="8">Binds 2 heme groups.</text>
</comment>
<keyword evidence="2 8" id="KW-0349">Heme</keyword>
<keyword evidence="5" id="KW-0574">Periplasm</keyword>
<sequence>MLQKLPTVGALSLALLCGPLPALGDTPLGLPPVPIPADNPQTPAKIELGDRLFNDVRFSADGKVSCATCHDPSKAFTDNKPVSEGFKGLRGTRNAPTVINAAYMETQFWDGREPSLEAQSLQPPINPVEGGLENHDPILKTIRNDPQYVQAFREVFQVSPDEITMDHVAKAIASFERTRIAGNSPFDRWYFGGEEDAMTEAQIRGFQVFVGQGRCVSCHQVEQTQALFTDNRFHNIGVGFKNIQGRVAGIAEQFLQAKAEGADVDKTVLTDPDASELGRFAVSEDMTDVAAFKTPTLRNIELTAPYMHDGSQETLEDMVEFYNNGGRVNPDDPVSPFLSGGIRPLDLSDQQKEDLIAFLKALTSPSVAAATKSAANNAQ</sequence>
<dbReference type="KEGG" id="ttc:FOKN1_2157"/>
<evidence type="ECO:0000256" key="1">
    <source>
        <dbReference type="ARBA" id="ARBA00004418"/>
    </source>
</evidence>
<keyword evidence="12" id="KW-0575">Peroxidase</keyword>
<dbReference type="GO" id="GO:0042597">
    <property type="term" value="C:periplasmic space"/>
    <property type="evidence" value="ECO:0007669"/>
    <property type="project" value="UniProtKB-SubCell"/>
</dbReference>
<feature type="binding site" description="covalent" evidence="8">
    <location>
        <position position="69"/>
    </location>
    <ligand>
        <name>heme c</name>
        <dbReference type="ChEBI" id="CHEBI:61717"/>
        <label>1</label>
    </ligand>
</feature>
<feature type="domain" description="Cytochrome c" evidence="11">
    <location>
        <begin position="200"/>
        <end position="363"/>
    </location>
</feature>
<name>A0A1Z4VSU7_9GAMM</name>
<keyword evidence="4 10" id="KW-0732">Signal</keyword>
<dbReference type="InterPro" id="IPR036909">
    <property type="entry name" value="Cyt_c-like_dom_sf"/>
</dbReference>
<protein>
    <submittedName>
        <fullName evidence="12">Cytochrome-c peroxidase</fullName>
    </submittedName>
</protein>
<proteinExistence type="predicted"/>
<comment type="PTM">
    <text evidence="8">Binds 2 heme groups per subunit.</text>
</comment>
<dbReference type="PANTHER" id="PTHR30600">
    <property type="entry name" value="CYTOCHROME C PEROXIDASE-RELATED"/>
    <property type="match status" value="1"/>
</dbReference>
<evidence type="ECO:0000256" key="2">
    <source>
        <dbReference type="ARBA" id="ARBA00022617"/>
    </source>
</evidence>
<dbReference type="RefSeq" id="WP_096366613.1">
    <property type="nucleotide sequence ID" value="NZ_AP018052.1"/>
</dbReference>
<dbReference type="PROSITE" id="PS51007">
    <property type="entry name" value="CYTC"/>
    <property type="match status" value="2"/>
</dbReference>
<evidence type="ECO:0000313" key="12">
    <source>
        <dbReference type="EMBL" id="BAZ94535.1"/>
    </source>
</evidence>
<feature type="signal peptide" evidence="10">
    <location>
        <begin position="1"/>
        <end position="24"/>
    </location>
</feature>
<dbReference type="InterPro" id="IPR009056">
    <property type="entry name" value="Cyt_c-like_dom"/>
</dbReference>
<accession>A0A1Z4VSU7</accession>
<feature type="binding site" description="axial binding residue" evidence="9">
    <location>
        <position position="70"/>
    </location>
    <ligand>
        <name>heme c</name>
        <dbReference type="ChEBI" id="CHEBI:61717"/>
        <label>1</label>
    </ligand>
    <ligandPart>
        <name>Fe</name>
        <dbReference type="ChEBI" id="CHEBI:18248"/>
    </ligandPart>
</feature>
<keyword evidence="13" id="KW-1185">Reference proteome</keyword>
<comment type="subcellular location">
    <subcellularLocation>
        <location evidence="1">Periplasm</location>
    </subcellularLocation>
</comment>
<evidence type="ECO:0000256" key="9">
    <source>
        <dbReference type="PIRSR" id="PIRSR000294-2"/>
    </source>
</evidence>
<feature type="binding site" description="covalent" evidence="8">
    <location>
        <position position="218"/>
    </location>
    <ligand>
        <name>heme c</name>
        <dbReference type="ChEBI" id="CHEBI:61717"/>
        <label>2</label>
    </ligand>
</feature>
<feature type="binding site" description="covalent" evidence="8">
    <location>
        <position position="66"/>
    </location>
    <ligand>
        <name>heme c</name>
        <dbReference type="ChEBI" id="CHEBI:61717"/>
        <label>1</label>
    </ligand>
</feature>
<dbReference type="PANTHER" id="PTHR30600:SF10">
    <property type="entry name" value="BLL6722 PROTEIN"/>
    <property type="match status" value="1"/>
</dbReference>
<keyword evidence="3 9" id="KW-0479">Metal-binding</keyword>
<dbReference type="GO" id="GO:0020037">
    <property type="term" value="F:heme binding"/>
    <property type="evidence" value="ECO:0007669"/>
    <property type="project" value="InterPro"/>
</dbReference>
<dbReference type="Proteomes" id="UP000218765">
    <property type="component" value="Chromosome"/>
</dbReference>
<evidence type="ECO:0000256" key="8">
    <source>
        <dbReference type="PIRSR" id="PIRSR000294-1"/>
    </source>
</evidence>
<evidence type="ECO:0000256" key="7">
    <source>
        <dbReference type="ARBA" id="ARBA00023004"/>
    </source>
</evidence>
<gene>
    <name evidence="12" type="ORF">FOKN1_2157</name>
</gene>
<dbReference type="Gene3D" id="1.10.760.10">
    <property type="entry name" value="Cytochrome c-like domain"/>
    <property type="match status" value="2"/>
</dbReference>
<dbReference type="GO" id="GO:0009055">
    <property type="term" value="F:electron transfer activity"/>
    <property type="evidence" value="ECO:0007669"/>
    <property type="project" value="InterPro"/>
</dbReference>
<dbReference type="GO" id="GO:0004130">
    <property type="term" value="F:cytochrome-c peroxidase activity"/>
    <property type="evidence" value="ECO:0007669"/>
    <property type="project" value="TreeGrafter"/>
</dbReference>
<evidence type="ECO:0000256" key="4">
    <source>
        <dbReference type="ARBA" id="ARBA00022729"/>
    </source>
</evidence>
<keyword evidence="7 9" id="KW-0408">Iron</keyword>
<dbReference type="EMBL" id="AP018052">
    <property type="protein sequence ID" value="BAZ94535.1"/>
    <property type="molecule type" value="Genomic_DNA"/>
</dbReference>